<accession>A0ABR2VAV1</accession>
<reference evidence="5 6" key="1">
    <citation type="journal article" date="2024" name="J. Plant Pathol.">
        <title>Sequence and assembly of the genome of Seiridium unicorne, isolate CBS 538.82, causal agent of cypress canker disease.</title>
        <authorList>
            <person name="Scali E."/>
            <person name="Rocca G.D."/>
            <person name="Danti R."/>
            <person name="Garbelotto M."/>
            <person name="Barberini S."/>
            <person name="Baroncelli R."/>
            <person name="Emiliani G."/>
        </authorList>
    </citation>
    <scope>NUCLEOTIDE SEQUENCE [LARGE SCALE GENOMIC DNA]</scope>
    <source>
        <strain evidence="5 6">BM-138-508</strain>
    </source>
</reference>
<evidence type="ECO:0000259" key="4">
    <source>
        <dbReference type="SMART" id="SM00822"/>
    </source>
</evidence>
<gene>
    <name evidence="5" type="ORF">SUNI508_13854</name>
</gene>
<dbReference type="CDD" id="cd05233">
    <property type="entry name" value="SDR_c"/>
    <property type="match status" value="1"/>
</dbReference>
<dbReference type="Proteomes" id="UP001408356">
    <property type="component" value="Unassembled WGS sequence"/>
</dbReference>
<comment type="similarity">
    <text evidence="1 3">Belongs to the short-chain dehydrogenases/reductases (SDR) family.</text>
</comment>
<evidence type="ECO:0000313" key="6">
    <source>
        <dbReference type="Proteomes" id="UP001408356"/>
    </source>
</evidence>
<evidence type="ECO:0000256" key="3">
    <source>
        <dbReference type="RuleBase" id="RU000363"/>
    </source>
</evidence>
<protein>
    <recommendedName>
        <fullName evidence="4">Ketoreductase domain-containing protein</fullName>
    </recommendedName>
</protein>
<keyword evidence="2" id="KW-0560">Oxidoreductase</keyword>
<comment type="caution">
    <text evidence="5">The sequence shown here is derived from an EMBL/GenBank/DDBJ whole genome shotgun (WGS) entry which is preliminary data.</text>
</comment>
<dbReference type="SMART" id="SM00822">
    <property type="entry name" value="PKS_KR"/>
    <property type="match status" value="1"/>
</dbReference>
<organism evidence="5 6">
    <name type="scientific">Seiridium unicorne</name>
    <dbReference type="NCBI Taxonomy" id="138068"/>
    <lineage>
        <taxon>Eukaryota</taxon>
        <taxon>Fungi</taxon>
        <taxon>Dikarya</taxon>
        <taxon>Ascomycota</taxon>
        <taxon>Pezizomycotina</taxon>
        <taxon>Sordariomycetes</taxon>
        <taxon>Xylariomycetidae</taxon>
        <taxon>Amphisphaeriales</taxon>
        <taxon>Sporocadaceae</taxon>
        <taxon>Seiridium</taxon>
    </lineage>
</organism>
<dbReference type="InterPro" id="IPR057326">
    <property type="entry name" value="KR_dom"/>
</dbReference>
<dbReference type="PANTHER" id="PTHR42901">
    <property type="entry name" value="ALCOHOL DEHYDROGENASE"/>
    <property type="match status" value="1"/>
</dbReference>
<evidence type="ECO:0000256" key="2">
    <source>
        <dbReference type="ARBA" id="ARBA00023002"/>
    </source>
</evidence>
<dbReference type="PRINTS" id="PR00081">
    <property type="entry name" value="GDHRDH"/>
</dbReference>
<dbReference type="InterPro" id="IPR002347">
    <property type="entry name" value="SDR_fam"/>
</dbReference>
<dbReference type="Gene3D" id="3.40.50.720">
    <property type="entry name" value="NAD(P)-binding Rossmann-like Domain"/>
    <property type="match status" value="1"/>
</dbReference>
<dbReference type="Pfam" id="PF00106">
    <property type="entry name" value="adh_short"/>
    <property type="match status" value="1"/>
</dbReference>
<name>A0ABR2VAV1_9PEZI</name>
<evidence type="ECO:0000256" key="1">
    <source>
        <dbReference type="ARBA" id="ARBA00006484"/>
    </source>
</evidence>
<dbReference type="InterPro" id="IPR036291">
    <property type="entry name" value="NAD(P)-bd_dom_sf"/>
</dbReference>
<proteinExistence type="inferred from homology"/>
<dbReference type="EMBL" id="JARVKF010000052">
    <property type="protein sequence ID" value="KAK9424002.1"/>
    <property type="molecule type" value="Genomic_DNA"/>
</dbReference>
<keyword evidence="6" id="KW-1185">Reference proteome</keyword>
<feature type="domain" description="Ketoreductase" evidence="4">
    <location>
        <begin position="31"/>
        <end position="225"/>
    </location>
</feature>
<evidence type="ECO:0000313" key="5">
    <source>
        <dbReference type="EMBL" id="KAK9424002.1"/>
    </source>
</evidence>
<dbReference type="SUPFAM" id="SSF51735">
    <property type="entry name" value="NAD(P)-binding Rossmann-fold domains"/>
    <property type="match status" value="1"/>
</dbReference>
<dbReference type="PRINTS" id="PR00080">
    <property type="entry name" value="SDRFAMILY"/>
</dbReference>
<dbReference type="PANTHER" id="PTHR42901:SF1">
    <property type="entry name" value="ALCOHOL DEHYDROGENASE"/>
    <property type="match status" value="1"/>
</dbReference>
<sequence length="290" mass="31276">MSVMPTYTDKWHNDVYPQIDAKRPELSMKGKRIVITGGAGGIGAATARAFAIAGAAEVYLLGRTLETLESTKSSLQGQFPKTKFIVLKTDIADADSTSNSFDAIAEAGPIDVYINNAGYLADLGPVASADVLDWWKAFDVNVRGSVYALQKVLKNISQSGVIINVTSAVAHIPHAPGQSAYAASKLGASKIFEYIQFEHPNLRVFNLQPGVIEATGVASKAAAQGGYSWPQQDTLELPANFMVWLSSPFASFLKGRFVWANWDVTELEAKRQALEENPALLTLGLNGWPQ</sequence>